<comment type="caution">
    <text evidence="13">The sequence shown here is derived from an EMBL/GenBank/DDBJ whole genome shotgun (WGS) entry which is preliminary data.</text>
</comment>
<dbReference type="PANTHER" id="PTHR46300">
    <property type="entry name" value="P450, PUTATIVE (EUROFUNG)-RELATED-RELATED"/>
    <property type="match status" value="1"/>
</dbReference>
<keyword evidence="9" id="KW-0560">Oxidoreductase</keyword>
<evidence type="ECO:0000256" key="10">
    <source>
        <dbReference type="ARBA" id="ARBA00023004"/>
    </source>
</evidence>
<dbReference type="PRINTS" id="PR00463">
    <property type="entry name" value="EP450I"/>
</dbReference>
<comment type="similarity">
    <text evidence="4">Belongs to the cytochrome P450 family.</text>
</comment>
<keyword evidence="8" id="KW-1133">Transmembrane helix</keyword>
<evidence type="ECO:0000256" key="4">
    <source>
        <dbReference type="ARBA" id="ARBA00010617"/>
    </source>
</evidence>
<keyword evidence="10" id="KW-0408">Iron</keyword>
<comment type="subcellular location">
    <subcellularLocation>
        <location evidence="2">Membrane</location>
    </subcellularLocation>
</comment>
<comment type="cofactor">
    <cofactor evidence="1">
        <name>heme</name>
        <dbReference type="ChEBI" id="CHEBI:30413"/>
    </cofactor>
</comment>
<name>A0A4Y9YFK4_9APHY</name>
<dbReference type="GO" id="GO:0016705">
    <property type="term" value="F:oxidoreductase activity, acting on paired donors, with incorporation or reduction of molecular oxygen"/>
    <property type="evidence" value="ECO:0007669"/>
    <property type="project" value="InterPro"/>
</dbReference>
<evidence type="ECO:0000256" key="8">
    <source>
        <dbReference type="ARBA" id="ARBA00022989"/>
    </source>
</evidence>
<keyword evidence="11" id="KW-0503">Monooxygenase</keyword>
<evidence type="ECO:0000313" key="14">
    <source>
        <dbReference type="Proteomes" id="UP000298390"/>
    </source>
</evidence>
<keyword evidence="12" id="KW-0472">Membrane</keyword>
<evidence type="ECO:0000256" key="12">
    <source>
        <dbReference type="ARBA" id="ARBA00023136"/>
    </source>
</evidence>
<sequence length="278" mass="30931">MSPRLLGTDRIYRYVAGVALEIAYGRSTKNTEDKFIRLIEKGAGEALEGGGRASALVDFFPILRFLPSWVPGAEFQRSAARARLAVRALENEPYTKAAGTAKQSFTRSLIEDCLAKGALTKEDEDHIKGVAGTIYVGASETTLTVLLTFVLEMVLHPGVLQRVQDELDSVVGDSRLPDFEDRSSLPYFEAMTRDPQYYDDPEEFLPERYLDDSNNTCKPAELQDPQELVFGFGRRNIWIVLARMAATMDIRKSRDRDGKEVTPNPKIVGGTVSYADVI</sequence>
<dbReference type="InterPro" id="IPR050364">
    <property type="entry name" value="Cytochrome_P450_fung"/>
</dbReference>
<evidence type="ECO:0000256" key="2">
    <source>
        <dbReference type="ARBA" id="ARBA00004370"/>
    </source>
</evidence>
<dbReference type="EMBL" id="SEKV01000252">
    <property type="protein sequence ID" value="TFY60473.1"/>
    <property type="molecule type" value="Genomic_DNA"/>
</dbReference>
<reference evidence="13 14" key="1">
    <citation type="submission" date="2019-01" db="EMBL/GenBank/DDBJ databases">
        <title>Genome sequencing of the rare red list fungi Fomitopsis rosea.</title>
        <authorList>
            <person name="Buettner E."/>
            <person name="Kellner H."/>
        </authorList>
    </citation>
    <scope>NUCLEOTIDE SEQUENCE [LARGE SCALE GENOMIC DNA]</scope>
    <source>
        <strain evidence="13 14">DSM 105464</strain>
    </source>
</reference>
<keyword evidence="6" id="KW-0812">Transmembrane</keyword>
<evidence type="ECO:0000256" key="3">
    <source>
        <dbReference type="ARBA" id="ARBA00005179"/>
    </source>
</evidence>
<dbReference type="InterPro" id="IPR002401">
    <property type="entry name" value="Cyt_P450_E_grp-I"/>
</dbReference>
<evidence type="ECO:0008006" key="15">
    <source>
        <dbReference type="Google" id="ProtNLM"/>
    </source>
</evidence>
<dbReference type="STRING" id="34475.A0A4Y9YFK4"/>
<evidence type="ECO:0000256" key="7">
    <source>
        <dbReference type="ARBA" id="ARBA00022723"/>
    </source>
</evidence>
<protein>
    <recommendedName>
        <fullName evidence="15">Cytochrome P450</fullName>
    </recommendedName>
</protein>
<proteinExistence type="inferred from homology"/>
<dbReference type="AlphaFoldDB" id="A0A4Y9YFK4"/>
<comment type="pathway">
    <text evidence="3">Secondary metabolite biosynthesis.</text>
</comment>
<dbReference type="GO" id="GO:0016020">
    <property type="term" value="C:membrane"/>
    <property type="evidence" value="ECO:0007669"/>
    <property type="project" value="UniProtKB-SubCell"/>
</dbReference>
<dbReference type="InterPro" id="IPR001128">
    <property type="entry name" value="Cyt_P450"/>
</dbReference>
<evidence type="ECO:0000256" key="1">
    <source>
        <dbReference type="ARBA" id="ARBA00001971"/>
    </source>
</evidence>
<evidence type="ECO:0000256" key="5">
    <source>
        <dbReference type="ARBA" id="ARBA00022617"/>
    </source>
</evidence>
<dbReference type="GO" id="GO:0005506">
    <property type="term" value="F:iron ion binding"/>
    <property type="evidence" value="ECO:0007669"/>
    <property type="project" value="InterPro"/>
</dbReference>
<evidence type="ECO:0000256" key="11">
    <source>
        <dbReference type="ARBA" id="ARBA00023033"/>
    </source>
</evidence>
<dbReference type="SUPFAM" id="SSF48264">
    <property type="entry name" value="Cytochrome P450"/>
    <property type="match status" value="1"/>
</dbReference>
<evidence type="ECO:0000256" key="9">
    <source>
        <dbReference type="ARBA" id="ARBA00023002"/>
    </source>
</evidence>
<dbReference type="PANTHER" id="PTHR46300:SF2">
    <property type="entry name" value="CYTOCHROME P450 MONOOXYGENASE ALNH-RELATED"/>
    <property type="match status" value="1"/>
</dbReference>
<dbReference type="Gene3D" id="1.10.630.10">
    <property type="entry name" value="Cytochrome P450"/>
    <property type="match status" value="2"/>
</dbReference>
<dbReference type="GO" id="GO:0020037">
    <property type="term" value="F:heme binding"/>
    <property type="evidence" value="ECO:0007669"/>
    <property type="project" value="InterPro"/>
</dbReference>
<dbReference type="InterPro" id="IPR036396">
    <property type="entry name" value="Cyt_P450_sf"/>
</dbReference>
<dbReference type="Pfam" id="PF00067">
    <property type="entry name" value="p450"/>
    <property type="match status" value="1"/>
</dbReference>
<evidence type="ECO:0000313" key="13">
    <source>
        <dbReference type="EMBL" id="TFY60473.1"/>
    </source>
</evidence>
<gene>
    <name evidence="13" type="ORF">EVJ58_g5132</name>
</gene>
<organism evidence="13 14">
    <name type="scientific">Rhodofomes roseus</name>
    <dbReference type="NCBI Taxonomy" id="34475"/>
    <lineage>
        <taxon>Eukaryota</taxon>
        <taxon>Fungi</taxon>
        <taxon>Dikarya</taxon>
        <taxon>Basidiomycota</taxon>
        <taxon>Agaricomycotina</taxon>
        <taxon>Agaricomycetes</taxon>
        <taxon>Polyporales</taxon>
        <taxon>Rhodofomes</taxon>
    </lineage>
</organism>
<dbReference type="Proteomes" id="UP000298390">
    <property type="component" value="Unassembled WGS sequence"/>
</dbReference>
<keyword evidence="7" id="KW-0479">Metal-binding</keyword>
<keyword evidence="5" id="KW-0349">Heme</keyword>
<evidence type="ECO:0000256" key="6">
    <source>
        <dbReference type="ARBA" id="ARBA00022692"/>
    </source>
</evidence>
<dbReference type="GO" id="GO:0004497">
    <property type="term" value="F:monooxygenase activity"/>
    <property type="evidence" value="ECO:0007669"/>
    <property type="project" value="UniProtKB-KW"/>
</dbReference>
<accession>A0A4Y9YFK4</accession>